<dbReference type="STRING" id="389348.PNK_1479"/>
<dbReference type="InterPro" id="IPR006225">
    <property type="entry name" value="PsdUridine_synth_RluC/D"/>
</dbReference>
<dbReference type="InterPro" id="IPR006145">
    <property type="entry name" value="PsdUridine_synth_RsuA/RluA"/>
</dbReference>
<dbReference type="Pfam" id="PF00849">
    <property type="entry name" value="PseudoU_synth_2"/>
    <property type="match status" value="1"/>
</dbReference>
<dbReference type="PANTHER" id="PTHR21600:SF87">
    <property type="entry name" value="RNA PSEUDOURIDYLATE SYNTHASE DOMAIN-CONTAINING PROTEIN 1"/>
    <property type="match status" value="1"/>
</dbReference>
<dbReference type="PATRIC" id="fig|389348.3.peg.1659"/>
<dbReference type="EMBL" id="LN879502">
    <property type="protein sequence ID" value="CUI17090.1"/>
    <property type="molecule type" value="Genomic_DNA"/>
</dbReference>
<comment type="similarity">
    <text evidence="1 4">Belongs to the pseudouridine synthase RluA family.</text>
</comment>
<dbReference type="Proteomes" id="UP000069902">
    <property type="component" value="Chromosome cPNK"/>
</dbReference>
<evidence type="ECO:0000313" key="6">
    <source>
        <dbReference type="EMBL" id="CUI17090.1"/>
    </source>
</evidence>
<dbReference type="InterPro" id="IPR020103">
    <property type="entry name" value="PsdUridine_synth_cat_dom_sf"/>
</dbReference>
<dbReference type="KEGG" id="pnl:PNK_1479"/>
<evidence type="ECO:0000256" key="1">
    <source>
        <dbReference type="ARBA" id="ARBA00010876"/>
    </source>
</evidence>
<dbReference type="InterPro" id="IPR050188">
    <property type="entry name" value="RluA_PseudoU_synthase"/>
</dbReference>
<organism evidence="6 7">
    <name type="scientific">Candidatus Protochlamydia naegleriophila</name>
    <dbReference type="NCBI Taxonomy" id="389348"/>
    <lineage>
        <taxon>Bacteria</taxon>
        <taxon>Pseudomonadati</taxon>
        <taxon>Chlamydiota</taxon>
        <taxon>Chlamydiia</taxon>
        <taxon>Parachlamydiales</taxon>
        <taxon>Parachlamydiaceae</taxon>
        <taxon>Candidatus Protochlamydia</taxon>
    </lineage>
</organism>
<dbReference type="NCBIfam" id="TIGR00005">
    <property type="entry name" value="rluA_subfam"/>
    <property type="match status" value="1"/>
</dbReference>
<dbReference type="AlphaFoldDB" id="A0A0U5JES4"/>
<keyword evidence="3" id="KW-0694">RNA-binding</keyword>
<dbReference type="RefSeq" id="WP_059061246.1">
    <property type="nucleotide sequence ID" value="NZ_LN879502.1"/>
</dbReference>
<evidence type="ECO:0000256" key="3">
    <source>
        <dbReference type="PROSITE-ProRule" id="PRU00182"/>
    </source>
</evidence>
<dbReference type="PANTHER" id="PTHR21600">
    <property type="entry name" value="MITOCHONDRIAL RNA PSEUDOURIDINE SYNTHASE"/>
    <property type="match status" value="1"/>
</dbReference>
<proteinExistence type="inferred from homology"/>
<name>A0A0U5JES4_9BACT</name>
<keyword evidence="4" id="KW-0413">Isomerase</keyword>
<dbReference type="GO" id="GO:0140098">
    <property type="term" value="F:catalytic activity, acting on RNA"/>
    <property type="evidence" value="ECO:0007669"/>
    <property type="project" value="UniProtKB-ARBA"/>
</dbReference>
<keyword evidence="7" id="KW-1185">Reference proteome</keyword>
<dbReference type="CDD" id="cd02869">
    <property type="entry name" value="PseudoU_synth_RluA_like"/>
    <property type="match status" value="1"/>
</dbReference>
<gene>
    <name evidence="6" type="ORF">PNK_1479</name>
</gene>
<feature type="domain" description="Pseudouridine synthase RsuA/RluA-like" evidence="5">
    <location>
        <begin position="88"/>
        <end position="229"/>
    </location>
</feature>
<evidence type="ECO:0000313" key="7">
    <source>
        <dbReference type="Proteomes" id="UP000069902"/>
    </source>
</evidence>
<evidence type="ECO:0000256" key="2">
    <source>
        <dbReference type="PIRSR" id="PIRSR606225-1"/>
    </source>
</evidence>
<reference evidence="7" key="1">
    <citation type="submission" date="2015-09" db="EMBL/GenBank/DDBJ databases">
        <authorList>
            <person name="Bertelli C."/>
        </authorList>
    </citation>
    <scope>NUCLEOTIDE SEQUENCE [LARGE SCALE GENOMIC DNA]</scope>
    <source>
        <strain evidence="7">KNic</strain>
    </source>
</reference>
<dbReference type="PROSITE" id="PS01129">
    <property type="entry name" value="PSI_RLU"/>
    <property type="match status" value="1"/>
</dbReference>
<dbReference type="GO" id="GO:0003723">
    <property type="term" value="F:RNA binding"/>
    <property type="evidence" value="ECO:0007669"/>
    <property type="project" value="UniProtKB-KW"/>
</dbReference>
<feature type="active site" evidence="2">
    <location>
        <position position="122"/>
    </location>
</feature>
<keyword evidence="6" id="KW-0456">Lyase</keyword>
<dbReference type="GO" id="GO:0016829">
    <property type="term" value="F:lyase activity"/>
    <property type="evidence" value="ECO:0007669"/>
    <property type="project" value="UniProtKB-KW"/>
</dbReference>
<dbReference type="GO" id="GO:0000455">
    <property type="term" value="P:enzyme-directed rRNA pseudouridine synthesis"/>
    <property type="evidence" value="ECO:0007669"/>
    <property type="project" value="TreeGrafter"/>
</dbReference>
<dbReference type="GO" id="GO:0009982">
    <property type="term" value="F:pseudouridine synthase activity"/>
    <property type="evidence" value="ECO:0007669"/>
    <property type="project" value="InterPro"/>
</dbReference>
<dbReference type="SUPFAM" id="SSF55120">
    <property type="entry name" value="Pseudouridine synthase"/>
    <property type="match status" value="1"/>
</dbReference>
<dbReference type="EC" id="5.4.99.-" evidence="4"/>
<dbReference type="InterPro" id="IPR006224">
    <property type="entry name" value="PsdUridine_synth_RluA-like_CS"/>
</dbReference>
<comment type="function">
    <text evidence="4">Responsible for synthesis of pseudouridine from uracil.</text>
</comment>
<protein>
    <recommendedName>
        <fullName evidence="4">Pseudouridine synthase</fullName>
        <ecNumber evidence="4">5.4.99.-</ecNumber>
    </recommendedName>
</protein>
<evidence type="ECO:0000256" key="4">
    <source>
        <dbReference type="RuleBase" id="RU362028"/>
    </source>
</evidence>
<sequence>MLEWVVSPQESGSKLISFLSRHLGDTYSSRYLKRAIEGNCCRINRRVERFASTLLGTGDLVSLVLEPSLVSFPYRVEPTRILFEDEDLLAYDKPAGVSCDEEGMIALFKPSHPSIRLIHRLDRQTTGVLLLAKNALAFDSLVKQFKQLLVHKSYLALVDGVMPKSQGVIENYLGKKRTYAGQAIWGEVKPVNGLYACTEWKCLKKGKTASCIQCLPKTGRTHQIRVHLSEMGHPILGDYQYGKRFECPYKAKRYLLHAEEIEFVHPRTNVRIRLKALLPDDFLMAQKELFNS</sequence>
<dbReference type="InParanoid" id="A0A0U5JES4"/>
<dbReference type="Gene3D" id="3.30.2350.10">
    <property type="entry name" value="Pseudouridine synthase"/>
    <property type="match status" value="1"/>
</dbReference>
<accession>A0A0U5JES4</accession>
<evidence type="ECO:0000259" key="5">
    <source>
        <dbReference type="Pfam" id="PF00849"/>
    </source>
</evidence>
<comment type="catalytic activity">
    <reaction evidence="4">
        <text>a uridine in RNA = a pseudouridine in RNA</text>
        <dbReference type="Rhea" id="RHEA:48348"/>
        <dbReference type="Rhea" id="RHEA-COMP:12068"/>
        <dbReference type="Rhea" id="RHEA-COMP:12069"/>
        <dbReference type="ChEBI" id="CHEBI:65314"/>
        <dbReference type="ChEBI" id="CHEBI:65315"/>
    </reaction>
</comment>
<dbReference type="PROSITE" id="PS50889">
    <property type="entry name" value="S4"/>
    <property type="match status" value="1"/>
</dbReference>